<keyword evidence="3" id="KW-1185">Reference proteome</keyword>
<evidence type="ECO:0000259" key="1">
    <source>
        <dbReference type="Pfam" id="PF00535"/>
    </source>
</evidence>
<evidence type="ECO:0000313" key="2">
    <source>
        <dbReference type="EMBL" id="AGB38753.1"/>
    </source>
</evidence>
<evidence type="ECO:0000313" key="3">
    <source>
        <dbReference type="Proteomes" id="UP000010878"/>
    </source>
</evidence>
<dbReference type="RefSeq" id="WP_015322192.1">
    <property type="nucleotide sequence ID" value="NC_019974.1"/>
</dbReference>
<dbReference type="AlphaFoldDB" id="L0K3S5"/>
<name>L0K3S5_9EURY</name>
<dbReference type="CDD" id="cd00761">
    <property type="entry name" value="Glyco_tranf_GTA_type"/>
    <property type="match status" value="1"/>
</dbReference>
<dbReference type="EMBL" id="CP003929">
    <property type="protein sequence ID" value="AGB38753.1"/>
    <property type="molecule type" value="Genomic_DNA"/>
</dbReference>
<organism evidence="2 3">
    <name type="scientific">Natronococcus occultus SP4</name>
    <dbReference type="NCBI Taxonomy" id="694430"/>
    <lineage>
        <taxon>Archaea</taxon>
        <taxon>Methanobacteriati</taxon>
        <taxon>Methanobacteriota</taxon>
        <taxon>Stenosarchaea group</taxon>
        <taxon>Halobacteria</taxon>
        <taxon>Halobacteriales</taxon>
        <taxon>Natrialbaceae</taxon>
        <taxon>Natronococcus</taxon>
    </lineage>
</organism>
<dbReference type="GeneID" id="14403386"/>
<dbReference type="GO" id="GO:0016740">
    <property type="term" value="F:transferase activity"/>
    <property type="evidence" value="ECO:0007669"/>
    <property type="project" value="UniProtKB-KW"/>
</dbReference>
<dbReference type="HOGENOM" id="CLU_025996_0_5_2"/>
<dbReference type="KEGG" id="nou:Natoc_2999"/>
<dbReference type="SUPFAM" id="SSF53448">
    <property type="entry name" value="Nucleotide-diphospho-sugar transferases"/>
    <property type="match status" value="1"/>
</dbReference>
<keyword evidence="2" id="KW-0808">Transferase</keyword>
<dbReference type="PANTHER" id="PTHR43685:SF2">
    <property type="entry name" value="GLYCOSYLTRANSFERASE 2-LIKE DOMAIN-CONTAINING PROTEIN"/>
    <property type="match status" value="1"/>
</dbReference>
<dbReference type="STRING" id="694430.Natoc_2999"/>
<dbReference type="InterPro" id="IPR029044">
    <property type="entry name" value="Nucleotide-diphossugar_trans"/>
</dbReference>
<gene>
    <name evidence="2" type="ORF">Natoc_2999</name>
</gene>
<dbReference type="Gene3D" id="3.90.550.10">
    <property type="entry name" value="Spore Coat Polysaccharide Biosynthesis Protein SpsA, Chain A"/>
    <property type="match status" value="1"/>
</dbReference>
<dbReference type="eggNOG" id="arCOG01385">
    <property type="taxonomic scope" value="Archaea"/>
</dbReference>
<dbReference type="InterPro" id="IPR001173">
    <property type="entry name" value="Glyco_trans_2-like"/>
</dbReference>
<dbReference type="OrthoDB" id="46222at2157"/>
<reference evidence="2 3" key="1">
    <citation type="submission" date="2012-11" db="EMBL/GenBank/DDBJ databases">
        <title>FINISHED of Natronococcus occultus SP4, DSM 3396.</title>
        <authorList>
            <consortium name="DOE Joint Genome Institute"/>
            <person name="Eisen J."/>
            <person name="Huntemann M."/>
            <person name="Wei C.-L."/>
            <person name="Han J."/>
            <person name="Detter J.C."/>
            <person name="Han C."/>
            <person name="Tapia R."/>
            <person name="Chen A."/>
            <person name="Kyrpides N."/>
            <person name="Mavromatis K."/>
            <person name="Markowitz V."/>
            <person name="Szeto E."/>
            <person name="Ivanova N."/>
            <person name="Mikhailova N."/>
            <person name="Ovchinnikova G."/>
            <person name="Pagani I."/>
            <person name="Pati A."/>
            <person name="Goodwin L."/>
            <person name="Nordberg H.P."/>
            <person name="Cantor M.N."/>
            <person name="Hua S.X."/>
            <person name="Woyke T."/>
            <person name="Eisen J."/>
            <person name="Klenk H.-P."/>
            <person name="Klenk H.-P."/>
        </authorList>
    </citation>
    <scope>NUCLEOTIDE SEQUENCE [LARGE SCALE GENOMIC DNA]</scope>
    <source>
        <strain evidence="2 3">SP4</strain>
    </source>
</reference>
<dbReference type="Pfam" id="PF00535">
    <property type="entry name" value="Glycos_transf_2"/>
    <property type="match status" value="1"/>
</dbReference>
<sequence length="312" mass="35649">MATPPLVSVVIPTYNRIDLLPKAIDSALRQTYNNLEIIVVDDCSTDGTRELLEERYESEIQYLRHEKNRGGSAARNTGIEAASGEYIAFLDSDDEWLPQKVEKQVARLEELSEDWVATYCDFHQTRRSWLVETFDNIFPRTSGQEGGTELIEDLLTKQFAHGGSSSLVIRTATLNALDGFDERFQRHQDVELLLRLLQHGKLAYVDEELFRKHDSGNPSLEDVVRSDRLYREQFSSLIEEYEQRGFDISGIHNYRLAKYYFRNGLFRKGGTYLRKASFPEFRDAVTVMLAVITGIKTKVQNASITVFGSSAN</sequence>
<proteinExistence type="predicted"/>
<dbReference type="Proteomes" id="UP000010878">
    <property type="component" value="Chromosome"/>
</dbReference>
<feature type="domain" description="Glycosyltransferase 2-like" evidence="1">
    <location>
        <begin position="8"/>
        <end position="133"/>
    </location>
</feature>
<dbReference type="PANTHER" id="PTHR43685">
    <property type="entry name" value="GLYCOSYLTRANSFERASE"/>
    <property type="match status" value="1"/>
</dbReference>
<protein>
    <submittedName>
        <fullName evidence="2">Glycosyl transferase</fullName>
    </submittedName>
</protein>
<accession>L0K3S5</accession>
<dbReference type="InterPro" id="IPR050834">
    <property type="entry name" value="Glycosyltransf_2"/>
</dbReference>